<feature type="compositionally biased region" description="Polar residues" evidence="1">
    <location>
        <begin position="569"/>
        <end position="578"/>
    </location>
</feature>
<sequence length="578" mass="65517">MAQIAIPVLLVGVAYLMSNDKDDKKFEEGFTELYDDTNRHNDGCKDDMREFKPSKSKTTINTNNQETLTQYQDKYYIHNAYNKQNEEEFQTLAGNIIKSSDLNHNNTQMFYSGKTQGYNHDNTTVLDNYTGRGTFDIKKDETATFFKPESNLQNVYGNQNQNDFLQSRVNASHRHANTKPWQEIKDTPGIGMDYHEINQEGMSNLAKNRDMYTPKNVDELRAKNNPKMVYSLENHVGPAINPIKNSGIQGKIVKQLPDTTFVNNSQLGMIAQTTGPGQPMQLPEQMMTAENRSSTSVEYYGARGSTLDNTSYVSGQFMEPHKQQLCSDTPINMSIQGTHPTNTMNYSKDSYSVFENNRSTTDDSYFGGIGRLISNVTEPVVKGLRHTKKTNVVTNSNPSGNLNGGYKQPIVYNPNENTMPTNREMYEKDVPLKHLNVQNQDATAYMSTRPLLNDTQRSSMNQNQSGPAQSSHQANKNYDAEYNQRNKTKITASNVHSHGNIGLFNNKIKMLNTDKELCNDRQTPFYNPIMANYEHPSERLGEFTSMPQSYENRNSEKTDSSLLKAFKQNPYTQSLSSV</sequence>
<dbReference type="AlphaFoldDB" id="A0A6C0KNQ1"/>
<organism evidence="2">
    <name type="scientific">viral metagenome</name>
    <dbReference type="NCBI Taxonomy" id="1070528"/>
    <lineage>
        <taxon>unclassified sequences</taxon>
        <taxon>metagenomes</taxon>
        <taxon>organismal metagenomes</taxon>
    </lineage>
</organism>
<protein>
    <submittedName>
        <fullName evidence="2">Uncharacterized protein</fullName>
    </submittedName>
</protein>
<accession>A0A6C0KNQ1</accession>
<evidence type="ECO:0000313" key="2">
    <source>
        <dbReference type="EMBL" id="QHU17994.1"/>
    </source>
</evidence>
<reference evidence="2" key="1">
    <citation type="journal article" date="2020" name="Nature">
        <title>Giant virus diversity and host interactions through global metagenomics.</title>
        <authorList>
            <person name="Schulz F."/>
            <person name="Roux S."/>
            <person name="Paez-Espino D."/>
            <person name="Jungbluth S."/>
            <person name="Walsh D.A."/>
            <person name="Denef V.J."/>
            <person name="McMahon K.D."/>
            <person name="Konstantinidis K.T."/>
            <person name="Eloe-Fadrosh E.A."/>
            <person name="Kyrpides N.C."/>
            <person name="Woyke T."/>
        </authorList>
    </citation>
    <scope>NUCLEOTIDE SEQUENCE</scope>
    <source>
        <strain evidence="2">GVMAG-S-3300012919-55</strain>
    </source>
</reference>
<name>A0A6C0KNQ1_9ZZZZ</name>
<proteinExistence type="predicted"/>
<dbReference type="EMBL" id="MN740921">
    <property type="protein sequence ID" value="QHU17994.1"/>
    <property type="molecule type" value="Genomic_DNA"/>
</dbReference>
<evidence type="ECO:0000256" key="1">
    <source>
        <dbReference type="SAM" id="MobiDB-lite"/>
    </source>
</evidence>
<feature type="region of interest" description="Disordered" evidence="1">
    <location>
        <begin position="548"/>
        <end position="578"/>
    </location>
</feature>
<feature type="region of interest" description="Disordered" evidence="1">
    <location>
        <begin position="455"/>
        <end position="475"/>
    </location>
</feature>